<accession>A0A4P7C5L6</accession>
<dbReference type="GO" id="GO:0004592">
    <property type="term" value="F:pantoate-beta-alanine ligase activity"/>
    <property type="evidence" value="ECO:0007669"/>
    <property type="project" value="UniProtKB-UniRule"/>
</dbReference>
<evidence type="ECO:0000256" key="1">
    <source>
        <dbReference type="ARBA" id="ARBA00004990"/>
    </source>
</evidence>
<dbReference type="FunFam" id="3.40.50.620:FF:000013">
    <property type="entry name" value="Pantothenate synthetase"/>
    <property type="match status" value="1"/>
</dbReference>
<comment type="subcellular location">
    <subcellularLocation>
        <location evidence="8">Cytoplasm</location>
    </subcellularLocation>
</comment>
<comment type="subunit">
    <text evidence="8">Homodimer.</text>
</comment>
<feature type="binding site" evidence="8">
    <location>
        <begin position="30"/>
        <end position="37"/>
    </location>
    <ligand>
        <name>ATP</name>
        <dbReference type="ChEBI" id="CHEBI:30616"/>
    </ligand>
</feature>
<evidence type="ECO:0000256" key="8">
    <source>
        <dbReference type="HAMAP-Rule" id="MF_00158"/>
    </source>
</evidence>
<protein>
    <recommendedName>
        <fullName evidence="8">Pantothenate synthetase</fullName>
        <shortName evidence="8">PS</shortName>
        <ecNumber evidence="8">6.3.2.1</ecNumber>
    </recommendedName>
    <alternativeName>
        <fullName evidence="8">Pantoate--beta-alanine ligase</fullName>
    </alternativeName>
    <alternativeName>
        <fullName evidence="8">Pantoate-activating enzyme</fullName>
    </alternativeName>
</protein>
<keyword evidence="4 8" id="KW-0566">Pantothenate biosynthesis</keyword>
<comment type="function">
    <text evidence="8">Catalyzes the condensation of pantoate with beta-alanine in an ATP-dependent reaction via a pantoyl-adenylate intermediate.</text>
</comment>
<reference evidence="9 10" key="1">
    <citation type="submission" date="2019-03" db="EMBL/GenBank/DDBJ databases">
        <title>The genome sequence of Nitrosococcus wardiae strain D1FHST reveals the archetypal metabolic capacity of ammonia-oxidizing Gammaproteobacteria.</title>
        <authorList>
            <person name="Wang L."/>
            <person name="Lim C.K."/>
            <person name="Hanson T.E."/>
            <person name="Dang H."/>
            <person name="Klotz M.G."/>
        </authorList>
    </citation>
    <scope>NUCLEOTIDE SEQUENCE [LARGE SCALE GENOMIC DNA]</scope>
    <source>
        <strain evidence="9 10">D1FHS</strain>
    </source>
</reference>
<feature type="binding site" evidence="8">
    <location>
        <position position="61"/>
    </location>
    <ligand>
        <name>(R)-pantoate</name>
        <dbReference type="ChEBI" id="CHEBI:15980"/>
    </ligand>
</feature>
<dbReference type="Gene3D" id="3.40.50.620">
    <property type="entry name" value="HUPs"/>
    <property type="match status" value="1"/>
</dbReference>
<feature type="active site" description="Proton donor" evidence="8">
    <location>
        <position position="37"/>
    </location>
</feature>
<evidence type="ECO:0000256" key="4">
    <source>
        <dbReference type="ARBA" id="ARBA00022655"/>
    </source>
</evidence>
<dbReference type="HAMAP" id="MF_00158">
    <property type="entry name" value="PanC"/>
    <property type="match status" value="1"/>
</dbReference>
<dbReference type="KEGG" id="nwr:E3U44_17820"/>
<evidence type="ECO:0000256" key="7">
    <source>
        <dbReference type="ARBA" id="ARBA00048258"/>
    </source>
</evidence>
<comment type="catalytic activity">
    <reaction evidence="7 8">
        <text>(R)-pantoate + beta-alanine + ATP = (R)-pantothenate + AMP + diphosphate + H(+)</text>
        <dbReference type="Rhea" id="RHEA:10912"/>
        <dbReference type="ChEBI" id="CHEBI:15378"/>
        <dbReference type="ChEBI" id="CHEBI:15980"/>
        <dbReference type="ChEBI" id="CHEBI:29032"/>
        <dbReference type="ChEBI" id="CHEBI:30616"/>
        <dbReference type="ChEBI" id="CHEBI:33019"/>
        <dbReference type="ChEBI" id="CHEBI:57966"/>
        <dbReference type="ChEBI" id="CHEBI:456215"/>
        <dbReference type="EC" id="6.3.2.1"/>
    </reaction>
</comment>
<feature type="binding site" evidence="8">
    <location>
        <position position="178"/>
    </location>
    <ligand>
        <name>ATP</name>
        <dbReference type="ChEBI" id="CHEBI:30616"/>
    </ligand>
</feature>
<dbReference type="GO" id="GO:0005829">
    <property type="term" value="C:cytosol"/>
    <property type="evidence" value="ECO:0007669"/>
    <property type="project" value="TreeGrafter"/>
</dbReference>
<evidence type="ECO:0000313" key="10">
    <source>
        <dbReference type="Proteomes" id="UP000294325"/>
    </source>
</evidence>
<dbReference type="UniPathway" id="UPA00028">
    <property type="reaction ID" value="UER00005"/>
</dbReference>
<dbReference type="PANTHER" id="PTHR21299">
    <property type="entry name" value="CYTIDYLATE KINASE/PANTOATE-BETA-ALANINE LIGASE"/>
    <property type="match status" value="1"/>
</dbReference>
<dbReference type="InterPro" id="IPR042176">
    <property type="entry name" value="Pantoate_ligase_C"/>
</dbReference>
<dbReference type="OrthoDB" id="9773087at2"/>
<feature type="binding site" evidence="8">
    <location>
        <begin position="149"/>
        <end position="152"/>
    </location>
    <ligand>
        <name>ATP</name>
        <dbReference type="ChEBI" id="CHEBI:30616"/>
    </ligand>
</feature>
<keyword evidence="10" id="KW-1185">Reference proteome</keyword>
<dbReference type="SUPFAM" id="SSF52374">
    <property type="entry name" value="Nucleotidylyl transferase"/>
    <property type="match status" value="1"/>
</dbReference>
<keyword evidence="3 8" id="KW-0436">Ligase</keyword>
<comment type="miscellaneous">
    <text evidence="8">The reaction proceeds by a bi uni uni bi ping pong mechanism.</text>
</comment>
<dbReference type="GO" id="GO:0015940">
    <property type="term" value="P:pantothenate biosynthetic process"/>
    <property type="evidence" value="ECO:0007669"/>
    <property type="project" value="UniProtKB-UniRule"/>
</dbReference>
<keyword evidence="6 8" id="KW-0067">ATP-binding</keyword>
<dbReference type="Pfam" id="PF02569">
    <property type="entry name" value="Pantoate_ligase"/>
    <property type="match status" value="1"/>
</dbReference>
<feature type="binding site" evidence="8">
    <location>
        <begin position="186"/>
        <end position="189"/>
    </location>
    <ligand>
        <name>ATP</name>
        <dbReference type="ChEBI" id="CHEBI:30616"/>
    </ligand>
</feature>
<comment type="pathway">
    <text evidence="1 8">Cofactor biosynthesis; (R)-pantothenate biosynthesis; (R)-pantothenate from (R)-pantoate and beta-alanine: step 1/1.</text>
</comment>
<dbReference type="Gene3D" id="3.30.1300.10">
    <property type="entry name" value="Pantoate-beta-alanine ligase, C-terminal domain"/>
    <property type="match status" value="1"/>
</dbReference>
<name>A0A4P7C5L6_9GAMM</name>
<dbReference type="RefSeq" id="WP_134359404.1">
    <property type="nucleotide sequence ID" value="NZ_CP038033.1"/>
</dbReference>
<dbReference type="InterPro" id="IPR003721">
    <property type="entry name" value="Pantoate_ligase"/>
</dbReference>
<dbReference type="NCBIfam" id="TIGR00018">
    <property type="entry name" value="panC"/>
    <property type="match status" value="1"/>
</dbReference>
<dbReference type="AlphaFoldDB" id="A0A4P7C5L6"/>
<dbReference type="GO" id="GO:0005524">
    <property type="term" value="F:ATP binding"/>
    <property type="evidence" value="ECO:0007669"/>
    <property type="project" value="UniProtKB-KW"/>
</dbReference>
<dbReference type="InterPro" id="IPR004821">
    <property type="entry name" value="Cyt_trans-like"/>
</dbReference>
<dbReference type="EC" id="6.3.2.1" evidence="8"/>
<evidence type="ECO:0000256" key="5">
    <source>
        <dbReference type="ARBA" id="ARBA00022741"/>
    </source>
</evidence>
<evidence type="ECO:0000256" key="2">
    <source>
        <dbReference type="ARBA" id="ARBA00009256"/>
    </source>
</evidence>
<dbReference type="CDD" id="cd00560">
    <property type="entry name" value="PanC"/>
    <property type="match status" value="1"/>
</dbReference>
<keyword evidence="5 8" id="KW-0547">Nucleotide-binding</keyword>
<dbReference type="PANTHER" id="PTHR21299:SF1">
    <property type="entry name" value="PANTOATE--BETA-ALANINE LIGASE"/>
    <property type="match status" value="1"/>
</dbReference>
<comment type="similarity">
    <text evidence="2 8">Belongs to the pantothenate synthetase family.</text>
</comment>
<evidence type="ECO:0000256" key="3">
    <source>
        <dbReference type="ARBA" id="ARBA00022598"/>
    </source>
</evidence>
<feature type="binding site" evidence="8">
    <location>
        <position position="155"/>
    </location>
    <ligand>
        <name>(R)-pantoate</name>
        <dbReference type="ChEBI" id="CHEBI:15980"/>
    </ligand>
</feature>
<evidence type="ECO:0000313" key="9">
    <source>
        <dbReference type="EMBL" id="QBQ56152.1"/>
    </source>
</evidence>
<organism evidence="9 10">
    <name type="scientific">Nitrosococcus wardiae</name>
    <dbReference type="NCBI Taxonomy" id="1814290"/>
    <lineage>
        <taxon>Bacteria</taxon>
        <taxon>Pseudomonadati</taxon>
        <taxon>Pseudomonadota</taxon>
        <taxon>Gammaproteobacteria</taxon>
        <taxon>Chromatiales</taxon>
        <taxon>Chromatiaceae</taxon>
        <taxon>Nitrosococcus</taxon>
    </lineage>
</organism>
<feature type="binding site" evidence="8">
    <location>
        <position position="61"/>
    </location>
    <ligand>
        <name>beta-alanine</name>
        <dbReference type="ChEBI" id="CHEBI:57966"/>
    </ligand>
</feature>
<dbReference type="InterPro" id="IPR014729">
    <property type="entry name" value="Rossmann-like_a/b/a_fold"/>
</dbReference>
<evidence type="ECO:0000256" key="6">
    <source>
        <dbReference type="ARBA" id="ARBA00022840"/>
    </source>
</evidence>
<gene>
    <name evidence="8" type="primary">panC</name>
    <name evidence="9" type="ORF">E3U44_17820</name>
</gene>
<dbReference type="EMBL" id="CP038033">
    <property type="protein sequence ID" value="QBQ56152.1"/>
    <property type="molecule type" value="Genomic_DNA"/>
</dbReference>
<dbReference type="NCBIfam" id="TIGR00125">
    <property type="entry name" value="cyt_tran_rel"/>
    <property type="match status" value="1"/>
</dbReference>
<dbReference type="Proteomes" id="UP000294325">
    <property type="component" value="Chromosome"/>
</dbReference>
<sequence length="283" mass="31293">MQTLRTIAAVRSAVECWRVSRERLALVPTMGNLHAGHLALVARAAQLADRVVVSIFVNPLQFTDQDDYARYPRTFEKDQQWLAEHGVAVLFAPLLEDIYPQQLENVTRVEVPGLSDILEGASRLGHFRGVTTVVTALFNIVQPHVAVFGEKDYQQLLVIRRMVADLAMPVDIEGVATVRDKDGLALSSRNNYLTEEERARAPALFGALSNAAEVVKGGRCDFSTLEEEGWQILASAGLRPDYFCIRRAEDLAEPVGGEENLVILAAVYLGKARLIDNVSVRLK</sequence>
<keyword evidence="8" id="KW-0963">Cytoplasm</keyword>
<proteinExistence type="inferred from homology"/>